<dbReference type="InterPro" id="IPR029068">
    <property type="entry name" value="Glyas_Bleomycin-R_OHBP_Dase"/>
</dbReference>
<dbReference type="InterPro" id="IPR052393">
    <property type="entry name" value="Cadmium-induced_rsp"/>
</dbReference>
<keyword evidence="3" id="KW-1185">Reference proteome</keyword>
<dbReference type="OrthoDB" id="9789608at2"/>
<dbReference type="InterPro" id="IPR049789">
    <property type="entry name" value="ArsI/CadI-like"/>
</dbReference>
<dbReference type="AlphaFoldDB" id="A0A212TBT1"/>
<dbReference type="Pfam" id="PF00903">
    <property type="entry name" value="Glyoxalase"/>
    <property type="match status" value="1"/>
</dbReference>
<evidence type="ECO:0000313" key="2">
    <source>
        <dbReference type="EMBL" id="SNC63445.1"/>
    </source>
</evidence>
<feature type="domain" description="VOC" evidence="1">
    <location>
        <begin position="7"/>
        <end position="123"/>
    </location>
</feature>
<dbReference type="PROSITE" id="PS51819">
    <property type="entry name" value="VOC"/>
    <property type="match status" value="1"/>
</dbReference>
<protein>
    <submittedName>
        <fullName evidence="2">Catechol 2,3-dioxygenase</fullName>
    </submittedName>
</protein>
<dbReference type="EMBL" id="FYEW01000001">
    <property type="protein sequence ID" value="SNC63445.1"/>
    <property type="molecule type" value="Genomic_DNA"/>
</dbReference>
<dbReference type="NCBIfam" id="NF041414">
    <property type="entry name" value="ArsI_CadI_VOC"/>
    <property type="match status" value="1"/>
</dbReference>
<dbReference type="RefSeq" id="WP_088842170.1">
    <property type="nucleotide sequence ID" value="NZ_FYEW01000001.1"/>
</dbReference>
<keyword evidence="2" id="KW-0560">Oxidoreductase</keyword>
<dbReference type="Gene3D" id="3.10.180.10">
    <property type="entry name" value="2,3-Dihydroxybiphenyl 1,2-Dioxygenase, domain 1"/>
    <property type="match status" value="1"/>
</dbReference>
<organism evidence="2 3">
    <name type="scientific">Hymenobacter gelipurpurascens</name>
    <dbReference type="NCBI Taxonomy" id="89968"/>
    <lineage>
        <taxon>Bacteria</taxon>
        <taxon>Pseudomonadati</taxon>
        <taxon>Bacteroidota</taxon>
        <taxon>Cytophagia</taxon>
        <taxon>Cytophagales</taxon>
        <taxon>Hymenobacteraceae</taxon>
        <taxon>Hymenobacter</taxon>
    </lineage>
</organism>
<dbReference type="InterPro" id="IPR037523">
    <property type="entry name" value="VOC_core"/>
</dbReference>
<dbReference type="PANTHER" id="PTHR41294">
    <property type="entry name" value="CADMIUM-INDUCED PROTEIN CADI"/>
    <property type="match status" value="1"/>
</dbReference>
<sequence length="192" mass="21211">MKTPVFPRMHVSLYVSDLTATVNFYTAFFGQPATKIRRGYAKYVLAQPALIISFVENLERVASNFGHLGFQVETVEEMEQRMTKARTQGLVAREEMGTSCCYAKQDKFWVNDPDGVEWEVYYFHEDAEFNDPRYQQEYDQANGSSQCCIAPATSAAAVPEEVLTTAPMAFTLVDATPANSPAAACTPGGGCC</sequence>
<keyword evidence="2" id="KW-0223">Dioxygenase</keyword>
<dbReference type="PANTHER" id="PTHR41294:SF1">
    <property type="entry name" value="CADMIUM-INDUCED PROTEIN CADI"/>
    <property type="match status" value="1"/>
</dbReference>
<dbReference type="SUPFAM" id="SSF54593">
    <property type="entry name" value="Glyoxalase/Bleomycin resistance protein/Dihydroxybiphenyl dioxygenase"/>
    <property type="match status" value="1"/>
</dbReference>
<gene>
    <name evidence="2" type="ORF">SAMN06265337_0878</name>
</gene>
<dbReference type="GO" id="GO:0051213">
    <property type="term" value="F:dioxygenase activity"/>
    <property type="evidence" value="ECO:0007669"/>
    <property type="project" value="UniProtKB-KW"/>
</dbReference>
<dbReference type="Proteomes" id="UP000198131">
    <property type="component" value="Unassembled WGS sequence"/>
</dbReference>
<accession>A0A212TBT1</accession>
<dbReference type="InterPro" id="IPR004360">
    <property type="entry name" value="Glyas_Fos-R_dOase_dom"/>
</dbReference>
<evidence type="ECO:0000313" key="3">
    <source>
        <dbReference type="Proteomes" id="UP000198131"/>
    </source>
</evidence>
<reference evidence="3" key="1">
    <citation type="submission" date="2017-06" db="EMBL/GenBank/DDBJ databases">
        <authorList>
            <person name="Varghese N."/>
            <person name="Submissions S."/>
        </authorList>
    </citation>
    <scope>NUCLEOTIDE SEQUENCE [LARGE SCALE GENOMIC DNA]</scope>
    <source>
        <strain evidence="3">DSM 11116</strain>
    </source>
</reference>
<proteinExistence type="predicted"/>
<name>A0A212TBT1_9BACT</name>
<evidence type="ECO:0000259" key="1">
    <source>
        <dbReference type="PROSITE" id="PS51819"/>
    </source>
</evidence>
<dbReference type="GO" id="GO:0046686">
    <property type="term" value="P:response to cadmium ion"/>
    <property type="evidence" value="ECO:0007669"/>
    <property type="project" value="TreeGrafter"/>
</dbReference>